<dbReference type="AlphaFoldDB" id="A0A6J6FD25"/>
<name>A0A6J6FD25_9ZZZZ</name>
<keyword evidence="2" id="KW-0472">Membrane</keyword>
<keyword evidence="2" id="KW-0812">Transmembrane</keyword>
<proteinExistence type="predicted"/>
<feature type="region of interest" description="Disordered" evidence="1">
    <location>
        <begin position="218"/>
        <end position="258"/>
    </location>
</feature>
<accession>A0A6J6FD25</accession>
<evidence type="ECO:0000256" key="1">
    <source>
        <dbReference type="SAM" id="MobiDB-lite"/>
    </source>
</evidence>
<keyword evidence="2" id="KW-1133">Transmembrane helix</keyword>
<organism evidence="3">
    <name type="scientific">freshwater metagenome</name>
    <dbReference type="NCBI Taxonomy" id="449393"/>
    <lineage>
        <taxon>unclassified sequences</taxon>
        <taxon>metagenomes</taxon>
        <taxon>ecological metagenomes</taxon>
    </lineage>
</organism>
<protein>
    <submittedName>
        <fullName evidence="3">Unannotated protein</fullName>
    </submittedName>
</protein>
<gene>
    <name evidence="3" type="ORF">UFOPK1722_01404</name>
</gene>
<sequence>MANDEILDAVAEKVEPSRRKFVLGLLAAGITAPSVASFVMGKAKDSASRVSLPVRPSSIIDGSGNFNFQWMDPSGNTGSYSSANYMYETYLSGNFLRDASGNFLLDASGNLLCGTSGNILLDGSGNALLDPSGNYPYLPHPSGNWGYDISSNTIGISLRDASGNAFFQILDLDPSGNAFYDRAFNYDSNGIVDWYASPQIPGLACVVSANHIQVQQAPTTTAVPAPTTTVQPSGSNSSTTTTTPVTPVTVSGTIPTVR</sequence>
<reference evidence="3" key="1">
    <citation type="submission" date="2020-05" db="EMBL/GenBank/DDBJ databases">
        <authorList>
            <person name="Chiriac C."/>
            <person name="Salcher M."/>
            <person name="Ghai R."/>
            <person name="Kavagutti S V."/>
        </authorList>
    </citation>
    <scope>NUCLEOTIDE SEQUENCE</scope>
</reference>
<feature type="transmembrane region" description="Helical" evidence="2">
    <location>
        <begin position="21"/>
        <end position="41"/>
    </location>
</feature>
<evidence type="ECO:0000256" key="2">
    <source>
        <dbReference type="SAM" id="Phobius"/>
    </source>
</evidence>
<dbReference type="EMBL" id="CAEZTS010000137">
    <property type="protein sequence ID" value="CAB4586772.1"/>
    <property type="molecule type" value="Genomic_DNA"/>
</dbReference>
<evidence type="ECO:0000313" key="3">
    <source>
        <dbReference type="EMBL" id="CAB4586772.1"/>
    </source>
</evidence>